<protein>
    <recommendedName>
        <fullName evidence="4">Integral membrane protein</fullName>
    </recommendedName>
</protein>
<feature type="transmembrane region" description="Helical" evidence="1">
    <location>
        <begin position="16"/>
        <end position="38"/>
    </location>
</feature>
<dbReference type="EMBL" id="BNEB01000001">
    <property type="protein sequence ID" value="GHI58639.1"/>
    <property type="molecule type" value="Genomic_DNA"/>
</dbReference>
<accession>A0ABQ3RS06</accession>
<evidence type="ECO:0008006" key="4">
    <source>
        <dbReference type="Google" id="ProtNLM"/>
    </source>
</evidence>
<dbReference type="RefSeq" id="WP_229900976.1">
    <property type="nucleotide sequence ID" value="NZ_BMSI01000001.1"/>
</dbReference>
<keyword evidence="3" id="KW-1185">Reference proteome</keyword>
<reference evidence="3" key="1">
    <citation type="submission" date="2023-07" db="EMBL/GenBank/DDBJ databases">
        <title>Whole genome shotgun sequence of Streptomyces cacaoi subsp. asoensis NBRC 13813.</title>
        <authorList>
            <person name="Komaki H."/>
            <person name="Tamura T."/>
        </authorList>
    </citation>
    <scope>NUCLEOTIDE SEQUENCE [LARGE SCALE GENOMIC DNA]</scope>
    <source>
        <strain evidence="3">NBRC 13813</strain>
    </source>
</reference>
<evidence type="ECO:0000313" key="3">
    <source>
        <dbReference type="Proteomes" id="UP000649259"/>
    </source>
</evidence>
<proteinExistence type="predicted"/>
<dbReference type="GeneID" id="91475457"/>
<dbReference type="InterPro" id="IPR045639">
    <property type="entry name" value="DUF6408"/>
</dbReference>
<keyword evidence="1" id="KW-0812">Transmembrane</keyword>
<evidence type="ECO:0000313" key="2">
    <source>
        <dbReference type="EMBL" id="GHI58639.1"/>
    </source>
</evidence>
<evidence type="ECO:0000256" key="1">
    <source>
        <dbReference type="SAM" id="Phobius"/>
    </source>
</evidence>
<keyword evidence="1" id="KW-1133">Transmembrane helix</keyword>
<dbReference type="Pfam" id="PF19946">
    <property type="entry name" value="DUF6408"/>
    <property type="match status" value="1"/>
</dbReference>
<gene>
    <name evidence="2" type="ORF">Saso_02890</name>
</gene>
<keyword evidence="1" id="KW-0472">Membrane</keyword>
<comment type="caution">
    <text evidence="2">The sequence shown here is derived from an EMBL/GenBank/DDBJ whole genome shotgun (WGS) entry which is preliminary data.</text>
</comment>
<dbReference type="Proteomes" id="UP000649259">
    <property type="component" value="Unassembled WGS sequence"/>
</dbReference>
<sequence length="42" mass="4664">MNPVEYKLARRDRLRLILVDVTVGVVINLLVAALTAAARLVF</sequence>
<organism evidence="2 3">
    <name type="scientific">Streptomyces asoensis</name>
    <dbReference type="NCBI Taxonomy" id="249586"/>
    <lineage>
        <taxon>Bacteria</taxon>
        <taxon>Bacillati</taxon>
        <taxon>Actinomycetota</taxon>
        <taxon>Actinomycetes</taxon>
        <taxon>Kitasatosporales</taxon>
        <taxon>Streptomycetaceae</taxon>
        <taxon>Streptomyces</taxon>
    </lineage>
</organism>
<name>A0ABQ3RS06_9ACTN</name>